<protein>
    <submittedName>
        <fullName evidence="2">Anthranilate synthase component I family protein</fullName>
    </submittedName>
</protein>
<dbReference type="RefSeq" id="WP_386739547.1">
    <property type="nucleotide sequence ID" value="NZ_JBHSMG010000001.1"/>
</dbReference>
<evidence type="ECO:0000313" key="2">
    <source>
        <dbReference type="EMBL" id="MFC5501885.1"/>
    </source>
</evidence>
<gene>
    <name evidence="2" type="ORF">ACFPJ4_06480</name>
</gene>
<evidence type="ECO:0000259" key="1">
    <source>
        <dbReference type="Pfam" id="PF00425"/>
    </source>
</evidence>
<feature type="domain" description="Chorismate-utilising enzyme C-terminal" evidence="1">
    <location>
        <begin position="171"/>
        <end position="425"/>
    </location>
</feature>
<dbReference type="EMBL" id="JBHSMG010000001">
    <property type="protein sequence ID" value="MFC5501885.1"/>
    <property type="molecule type" value="Genomic_DNA"/>
</dbReference>
<proteinExistence type="predicted"/>
<dbReference type="PRINTS" id="PR00095">
    <property type="entry name" value="ANTSNTHASEI"/>
</dbReference>
<dbReference type="PANTHER" id="PTHR11236">
    <property type="entry name" value="AMINOBENZOATE/ANTHRANILATE SYNTHASE"/>
    <property type="match status" value="1"/>
</dbReference>
<organism evidence="2 3">
    <name type="scientific">Lysinimonas soli</name>
    <dbReference type="NCBI Taxonomy" id="1074233"/>
    <lineage>
        <taxon>Bacteria</taxon>
        <taxon>Bacillati</taxon>
        <taxon>Actinomycetota</taxon>
        <taxon>Actinomycetes</taxon>
        <taxon>Micrococcales</taxon>
        <taxon>Microbacteriaceae</taxon>
        <taxon>Lysinimonas</taxon>
    </lineage>
</organism>
<dbReference type="Gene3D" id="3.60.120.10">
    <property type="entry name" value="Anthranilate synthase"/>
    <property type="match status" value="1"/>
</dbReference>
<dbReference type="SUPFAM" id="SSF56322">
    <property type="entry name" value="ADC synthase"/>
    <property type="match status" value="1"/>
</dbReference>
<evidence type="ECO:0000313" key="3">
    <source>
        <dbReference type="Proteomes" id="UP001596039"/>
    </source>
</evidence>
<dbReference type="Proteomes" id="UP001596039">
    <property type="component" value="Unassembled WGS sequence"/>
</dbReference>
<reference evidence="3" key="1">
    <citation type="journal article" date="2019" name="Int. J. Syst. Evol. Microbiol.">
        <title>The Global Catalogue of Microorganisms (GCM) 10K type strain sequencing project: providing services to taxonomists for standard genome sequencing and annotation.</title>
        <authorList>
            <consortium name="The Broad Institute Genomics Platform"/>
            <consortium name="The Broad Institute Genome Sequencing Center for Infectious Disease"/>
            <person name="Wu L."/>
            <person name="Ma J."/>
        </authorList>
    </citation>
    <scope>NUCLEOTIDE SEQUENCE [LARGE SCALE GENOMIC DNA]</scope>
    <source>
        <strain evidence="3">CGMCC 4.6997</strain>
    </source>
</reference>
<name>A0ABW0NNM4_9MICO</name>
<dbReference type="PANTHER" id="PTHR11236:SF18">
    <property type="entry name" value="AMINODEOXYCHORISMATE SYNTHASE"/>
    <property type="match status" value="1"/>
</dbReference>
<keyword evidence="3" id="KW-1185">Reference proteome</keyword>
<accession>A0ABW0NNM4</accession>
<dbReference type="InterPro" id="IPR015890">
    <property type="entry name" value="Chorismate_C"/>
</dbReference>
<comment type="caution">
    <text evidence="2">The sequence shown here is derived from an EMBL/GenBank/DDBJ whole genome shotgun (WGS) entry which is preliminary data.</text>
</comment>
<sequence length="452" mass="46984">MHPTLLRSPLGTGFDAATVFAALYGGRDDVFWLDSGPAGMSYLGAGTPVEVDDATVWEMLRAVPQGVVAADDAPAFRLGAVGWLGYELRGGTTGVAVSRPSRYPDAAFLRVDRAIAIDAATGAAELLVRDDDDAAAVGRWREEVLALQGTAPPAPGRSSQAPPTVHWHDSDARYLANVAACQRAIHDGEAYQLCLTTEAEVEGAFDPLGVYLALRASSVTHHGALIRIGGVSLLSASPERFLDIDPSGVVTTRPIKGTRPRGSAAAADAALAAELRASEKERAENLMIVDLMRNDLARVCELGSVAVTELLEVESYPHVHQLVSTVRGQLAAGRRPIDAIEACFPAGSMTGAPKIRATQLLDELEGRARGLYAGAFGYVGLDGRVDLAMSIRSIVLDPRGATVGTGGGITALSVPEEELAEAKLKAAALLAALGVSGPGTAAAGRRLGTVDA</sequence>
<dbReference type="Pfam" id="PF00425">
    <property type="entry name" value="Chorismate_bind"/>
    <property type="match status" value="1"/>
</dbReference>
<dbReference type="InterPro" id="IPR019999">
    <property type="entry name" value="Anth_synth_I-like"/>
</dbReference>
<dbReference type="InterPro" id="IPR005801">
    <property type="entry name" value="ADC_synthase"/>
</dbReference>